<dbReference type="EMBL" id="BLXT01007679">
    <property type="protein sequence ID" value="GFO41402.1"/>
    <property type="molecule type" value="Genomic_DNA"/>
</dbReference>
<evidence type="ECO:0000313" key="2">
    <source>
        <dbReference type="Proteomes" id="UP000735302"/>
    </source>
</evidence>
<keyword evidence="2" id="KW-1185">Reference proteome</keyword>
<name>A0AAV4DAV7_9GAST</name>
<protein>
    <submittedName>
        <fullName evidence="1">Uncharacterized protein</fullName>
    </submittedName>
</protein>
<dbReference type="AlphaFoldDB" id="A0AAV4DAV7"/>
<dbReference type="Proteomes" id="UP000735302">
    <property type="component" value="Unassembled WGS sequence"/>
</dbReference>
<organism evidence="1 2">
    <name type="scientific">Plakobranchus ocellatus</name>
    <dbReference type="NCBI Taxonomy" id="259542"/>
    <lineage>
        <taxon>Eukaryota</taxon>
        <taxon>Metazoa</taxon>
        <taxon>Spiralia</taxon>
        <taxon>Lophotrochozoa</taxon>
        <taxon>Mollusca</taxon>
        <taxon>Gastropoda</taxon>
        <taxon>Heterobranchia</taxon>
        <taxon>Euthyneura</taxon>
        <taxon>Panpulmonata</taxon>
        <taxon>Sacoglossa</taxon>
        <taxon>Placobranchoidea</taxon>
        <taxon>Plakobranchidae</taxon>
        <taxon>Plakobranchus</taxon>
    </lineage>
</organism>
<gene>
    <name evidence="1" type="ORF">PoB_006790700</name>
</gene>
<accession>A0AAV4DAV7</accession>
<evidence type="ECO:0000313" key="1">
    <source>
        <dbReference type="EMBL" id="GFO41402.1"/>
    </source>
</evidence>
<sequence length="120" mass="13092">MRKCDEPYPYNGEDCAGPGLQEETCSGGLCGDTPGLVTGAIQFDIRLIIDLPHCTPIKIDSIITTGIKNTLSVTSGSTRDQLKLPICLALARTGFHNRVWANKAVMKSRIPRCFTSRVRV</sequence>
<comment type="caution">
    <text evidence="1">The sequence shown here is derived from an EMBL/GenBank/DDBJ whole genome shotgun (WGS) entry which is preliminary data.</text>
</comment>
<proteinExistence type="predicted"/>
<reference evidence="1 2" key="1">
    <citation type="journal article" date="2021" name="Elife">
        <title>Chloroplast acquisition without the gene transfer in kleptoplastic sea slugs, Plakobranchus ocellatus.</title>
        <authorList>
            <person name="Maeda T."/>
            <person name="Takahashi S."/>
            <person name="Yoshida T."/>
            <person name="Shimamura S."/>
            <person name="Takaki Y."/>
            <person name="Nagai Y."/>
            <person name="Toyoda A."/>
            <person name="Suzuki Y."/>
            <person name="Arimoto A."/>
            <person name="Ishii H."/>
            <person name="Satoh N."/>
            <person name="Nishiyama T."/>
            <person name="Hasebe M."/>
            <person name="Maruyama T."/>
            <person name="Minagawa J."/>
            <person name="Obokata J."/>
            <person name="Shigenobu S."/>
        </authorList>
    </citation>
    <scope>NUCLEOTIDE SEQUENCE [LARGE SCALE GENOMIC DNA]</scope>
</reference>